<keyword evidence="3" id="KW-1185">Reference proteome</keyword>
<proteinExistence type="predicted"/>
<name>A0ABV2L630_9HYPH</name>
<evidence type="ECO:0000313" key="3">
    <source>
        <dbReference type="Proteomes" id="UP001549145"/>
    </source>
</evidence>
<protein>
    <submittedName>
        <fullName evidence="2">Uncharacterized protein</fullName>
    </submittedName>
</protein>
<accession>A0ABV2L630</accession>
<dbReference type="EMBL" id="JBEPMM010000003">
    <property type="protein sequence ID" value="MET3692221.1"/>
    <property type="molecule type" value="Genomic_DNA"/>
</dbReference>
<evidence type="ECO:0000256" key="1">
    <source>
        <dbReference type="SAM" id="SignalP"/>
    </source>
</evidence>
<gene>
    <name evidence="2" type="ORF">ABID43_001752</name>
</gene>
<dbReference type="RefSeq" id="WP_238282568.1">
    <property type="nucleotide sequence ID" value="NZ_BPQL01000179.1"/>
</dbReference>
<comment type="caution">
    <text evidence="2">The sequence shown here is derived from an EMBL/GenBank/DDBJ whole genome shotgun (WGS) entry which is preliminary data.</text>
</comment>
<feature type="chain" id="PRO_5047458262" evidence="1">
    <location>
        <begin position="22"/>
        <end position="613"/>
    </location>
</feature>
<sequence>MKNRLLAPLAMLLALVAPAVALEIKSDTRPGALPPLTAPGDTAINRTDRTQFFRNADGSMVDGSLLNALPSGRKAVEQSDETDLSTIPSGGRPPQTIARRFSNRVNPFDKIPDELRDGVISGSNGVDLTAYLRAMLALDLPVDLPCGSYRFRGKLTVRANQYLGGAGFGCTKLVVGYRNVNGVDVPDLEAGTTALVELETNAQFRDLQIMLAQPDTANRARLVAYPVALDVSKASSGILANLLIGGAIDGLVCGGNCGGLSLDNIWIGAANRHFVFDGALNYVFGSKLMAWPIGFKTQNLLKLYNDGQGTCLEMGKVEAYAIEGISCSATKIRFWAGRNGGGSFGNIGLLNLDANGSTLNTEPGSGQINVGTLYSTKNAAAAQTLAMGRVANIAGGRVNIGNIDVDANGTNAAQTVFLDSILVSGGALNIGSGSILQRRGEARAILATSGRVSFGAVSFESGNANGYGRSVPYVEQGGTAEVDFGAASFRRRDNDSGLAVKFGTDTSGNRIDPGQLHGWDMSIATRNKGRYGDATLQLTLDAMGEGSVGHGYSGDSPFRKFVPVAIVKKASEALTILIPSTNLMVDSGAIYVRGLGAAFAGATVYVQTRPTGL</sequence>
<keyword evidence="1" id="KW-0732">Signal</keyword>
<dbReference type="Proteomes" id="UP001549145">
    <property type="component" value="Unassembled WGS sequence"/>
</dbReference>
<evidence type="ECO:0000313" key="2">
    <source>
        <dbReference type="EMBL" id="MET3692221.1"/>
    </source>
</evidence>
<reference evidence="2 3" key="1">
    <citation type="submission" date="2024-06" db="EMBL/GenBank/DDBJ databases">
        <title>Genomic Encyclopedia of Type Strains, Phase IV (KMG-IV): sequencing the most valuable type-strain genomes for metagenomic binning, comparative biology and taxonomic classification.</title>
        <authorList>
            <person name="Goeker M."/>
        </authorList>
    </citation>
    <scope>NUCLEOTIDE SEQUENCE [LARGE SCALE GENOMIC DNA]</scope>
    <source>
        <strain evidence="2 3">DSM 21331</strain>
    </source>
</reference>
<organism evidence="2 3">
    <name type="scientific">Methylobacterium goesingense</name>
    <dbReference type="NCBI Taxonomy" id="243690"/>
    <lineage>
        <taxon>Bacteria</taxon>
        <taxon>Pseudomonadati</taxon>
        <taxon>Pseudomonadota</taxon>
        <taxon>Alphaproteobacteria</taxon>
        <taxon>Hyphomicrobiales</taxon>
        <taxon>Methylobacteriaceae</taxon>
        <taxon>Methylobacterium</taxon>
    </lineage>
</organism>
<feature type="signal peptide" evidence="1">
    <location>
        <begin position="1"/>
        <end position="21"/>
    </location>
</feature>